<keyword evidence="2" id="KW-1185">Reference proteome</keyword>
<comment type="caution">
    <text evidence="1">The sequence shown here is derived from an EMBL/GenBank/DDBJ whole genome shotgun (WGS) entry which is preliminary data.</text>
</comment>
<reference evidence="1 2" key="1">
    <citation type="submission" date="2024-05" db="EMBL/GenBank/DDBJ databases">
        <authorList>
            <person name="Venkateswaran K."/>
        </authorList>
    </citation>
    <scope>NUCLEOTIDE SEQUENCE [LARGE SCALE GENOMIC DNA]</scope>
    <source>
        <strain evidence="1 2">179-C4-2-HS</strain>
    </source>
</reference>
<organism evidence="1 2">
    <name type="scientific">Neobacillus driksii</name>
    <dbReference type="NCBI Taxonomy" id="3035913"/>
    <lineage>
        <taxon>Bacteria</taxon>
        <taxon>Bacillati</taxon>
        <taxon>Bacillota</taxon>
        <taxon>Bacilli</taxon>
        <taxon>Bacillales</taxon>
        <taxon>Bacillaceae</taxon>
        <taxon>Neobacillus</taxon>
    </lineage>
</organism>
<dbReference type="Pfam" id="PF08863">
    <property type="entry name" value="YolD"/>
    <property type="match status" value="1"/>
</dbReference>
<proteinExistence type="predicted"/>
<protein>
    <submittedName>
        <fullName evidence="1">YolD-like family protein</fullName>
    </submittedName>
</protein>
<dbReference type="Proteomes" id="UP001241748">
    <property type="component" value="Unassembled WGS sequence"/>
</dbReference>
<dbReference type="EMBL" id="JAROBZ020000001">
    <property type="protein sequence ID" value="MFB3167539.1"/>
    <property type="molecule type" value="Genomic_DNA"/>
</dbReference>
<gene>
    <name evidence="1" type="ORF">P5G62_010505</name>
</gene>
<name>A0ABV4YRP6_9BACI</name>
<evidence type="ECO:0000313" key="1">
    <source>
        <dbReference type="EMBL" id="MFB3167539.1"/>
    </source>
</evidence>
<sequence>MKWQPASFIPLGFEMNRAMFKDQERQLKPLLDQYEKEEFDRSIAYAMEYNSSLKINVWSDGYKETILYKKSISIPCISPRNIDK</sequence>
<evidence type="ECO:0000313" key="2">
    <source>
        <dbReference type="Proteomes" id="UP001241748"/>
    </source>
</evidence>
<dbReference type="InterPro" id="IPR014962">
    <property type="entry name" value="YolD"/>
</dbReference>
<dbReference type="RefSeq" id="WP_306075064.1">
    <property type="nucleotide sequence ID" value="NZ_JAROBZ020000001.1"/>
</dbReference>
<accession>A0ABV4YRP6</accession>